<evidence type="ECO:0000256" key="13">
    <source>
        <dbReference type="ARBA" id="ARBA00022989"/>
    </source>
</evidence>
<evidence type="ECO:0000256" key="18">
    <source>
        <dbReference type="ARBA" id="ARBA00029893"/>
    </source>
</evidence>
<evidence type="ECO:0000256" key="11">
    <source>
        <dbReference type="ARBA" id="ARBA00022692"/>
    </source>
</evidence>
<keyword evidence="11 24" id="KW-0812">Transmembrane</keyword>
<dbReference type="PANTHER" id="PTHR46382">
    <property type="entry name" value="PHOSPHATIDATE CYTIDYLYLTRANSFERASE"/>
    <property type="match status" value="1"/>
</dbReference>
<keyword evidence="14" id="KW-0443">Lipid metabolism</keyword>
<comment type="subcellular location">
    <subcellularLocation>
        <location evidence="2">Cell membrane</location>
        <topology evidence="2">Multi-pass membrane protein</topology>
    </subcellularLocation>
</comment>
<keyword evidence="9" id="KW-0444">Lipid biosynthesis</keyword>
<keyword evidence="10" id="KW-0808">Transferase</keyword>
<reference evidence="26" key="1">
    <citation type="journal article" date="2019" name="Int. J. Syst. Evol. Microbiol.">
        <title>The Global Catalogue of Microorganisms (GCM) 10K type strain sequencing project: providing services to taxonomists for standard genome sequencing and annotation.</title>
        <authorList>
            <consortium name="The Broad Institute Genomics Platform"/>
            <consortium name="The Broad Institute Genome Sequencing Center for Infectious Disease"/>
            <person name="Wu L."/>
            <person name="Ma J."/>
        </authorList>
    </citation>
    <scope>NUCLEOTIDE SEQUENCE [LARGE SCALE GENOMIC DNA]</scope>
    <source>
        <strain evidence="26">CGMCC 1.12702</strain>
    </source>
</reference>
<evidence type="ECO:0000256" key="14">
    <source>
        <dbReference type="ARBA" id="ARBA00023098"/>
    </source>
</evidence>
<feature type="transmembrane region" description="Helical" evidence="24">
    <location>
        <begin position="92"/>
        <end position="108"/>
    </location>
</feature>
<accession>A0ABW4TX31</accession>
<dbReference type="PANTHER" id="PTHR46382:SF1">
    <property type="entry name" value="PHOSPHATIDATE CYTIDYLYLTRANSFERASE"/>
    <property type="match status" value="1"/>
</dbReference>
<keyword evidence="12 25" id="KW-0548">Nucleotidyltransferase</keyword>
<keyword evidence="8" id="KW-1003">Cell membrane</keyword>
<organism evidence="25 26">
    <name type="scientific">Sphingomonas arantia</name>
    <dbReference type="NCBI Taxonomy" id="1460676"/>
    <lineage>
        <taxon>Bacteria</taxon>
        <taxon>Pseudomonadati</taxon>
        <taxon>Pseudomonadota</taxon>
        <taxon>Alphaproteobacteria</taxon>
        <taxon>Sphingomonadales</taxon>
        <taxon>Sphingomonadaceae</taxon>
        <taxon>Sphingomonas</taxon>
    </lineage>
</organism>
<evidence type="ECO:0000256" key="16">
    <source>
        <dbReference type="ARBA" id="ARBA00023209"/>
    </source>
</evidence>
<evidence type="ECO:0000256" key="5">
    <source>
        <dbReference type="ARBA" id="ARBA00010185"/>
    </source>
</evidence>
<sequence length="265" mass="27093">MTVVPGQTPARRRSDLATRALAGAAMIFVAVGALALGGTAFWLLAVAAAGLMLAEWAGLMRSSSRRIVLALVLFAVPMLFLMPAIGGANRDTIAILVACALLVMVVGNSGRLGMGLLYAGLPTAGLLFLRGQPAGIGWTLWTLAIVWATDIGAYFSGRAIGGRKLAPRLSPNKTWAGLFGGMAGALVVGGLIAWIAGLPTACLWLGPPLAVLAQIGDLFESWLKRRAGVKDSGRLLPGHGGALDRLDGVVPVAVLVSGLVAGGVL</sequence>
<keyword evidence="13 24" id="KW-1133">Transmembrane helix</keyword>
<feature type="transmembrane region" description="Helical" evidence="24">
    <location>
        <begin position="67"/>
        <end position="86"/>
    </location>
</feature>
<dbReference type="GO" id="GO:0016779">
    <property type="term" value="F:nucleotidyltransferase activity"/>
    <property type="evidence" value="ECO:0007669"/>
    <property type="project" value="UniProtKB-KW"/>
</dbReference>
<dbReference type="EC" id="2.7.7.41" evidence="6"/>
<evidence type="ECO:0000256" key="19">
    <source>
        <dbReference type="ARBA" id="ARBA00031825"/>
    </source>
</evidence>
<evidence type="ECO:0000256" key="22">
    <source>
        <dbReference type="ARBA" id="ARBA00032743"/>
    </source>
</evidence>
<comment type="pathway">
    <text evidence="4">Lipid metabolism.</text>
</comment>
<name>A0ABW4TX31_9SPHN</name>
<evidence type="ECO:0000256" key="6">
    <source>
        <dbReference type="ARBA" id="ARBA00012487"/>
    </source>
</evidence>
<feature type="transmembrane region" description="Helical" evidence="24">
    <location>
        <begin position="175"/>
        <end position="197"/>
    </location>
</feature>
<gene>
    <name evidence="25" type="ORF">ACFSGX_07230</name>
</gene>
<comment type="pathway">
    <text evidence="3">Phospholipid metabolism; CDP-diacylglycerol biosynthesis; CDP-diacylglycerol from sn-glycerol 3-phosphate: step 3/3.</text>
</comment>
<evidence type="ECO:0000256" key="10">
    <source>
        <dbReference type="ARBA" id="ARBA00022679"/>
    </source>
</evidence>
<evidence type="ECO:0000256" key="24">
    <source>
        <dbReference type="SAM" id="Phobius"/>
    </source>
</evidence>
<evidence type="ECO:0000256" key="12">
    <source>
        <dbReference type="ARBA" id="ARBA00022695"/>
    </source>
</evidence>
<evidence type="ECO:0000256" key="21">
    <source>
        <dbReference type="ARBA" id="ARBA00032396"/>
    </source>
</evidence>
<feature type="transmembrane region" description="Helical" evidence="24">
    <location>
        <begin position="16"/>
        <end position="35"/>
    </location>
</feature>
<evidence type="ECO:0000256" key="9">
    <source>
        <dbReference type="ARBA" id="ARBA00022516"/>
    </source>
</evidence>
<evidence type="ECO:0000313" key="25">
    <source>
        <dbReference type="EMBL" id="MFD1950556.1"/>
    </source>
</evidence>
<evidence type="ECO:0000256" key="23">
    <source>
        <dbReference type="ARBA" id="ARBA00033406"/>
    </source>
</evidence>
<evidence type="ECO:0000256" key="17">
    <source>
        <dbReference type="ARBA" id="ARBA00023264"/>
    </source>
</evidence>
<keyword evidence="16" id="KW-0594">Phospholipid biosynthesis</keyword>
<evidence type="ECO:0000313" key="26">
    <source>
        <dbReference type="Proteomes" id="UP001597400"/>
    </source>
</evidence>
<comment type="catalytic activity">
    <reaction evidence="1">
        <text>a 1,2-diacyl-sn-glycero-3-phosphate + CTP + H(+) = a CDP-1,2-diacyl-sn-glycerol + diphosphate</text>
        <dbReference type="Rhea" id="RHEA:16229"/>
        <dbReference type="ChEBI" id="CHEBI:15378"/>
        <dbReference type="ChEBI" id="CHEBI:33019"/>
        <dbReference type="ChEBI" id="CHEBI:37563"/>
        <dbReference type="ChEBI" id="CHEBI:58332"/>
        <dbReference type="ChEBI" id="CHEBI:58608"/>
        <dbReference type="EC" id="2.7.7.41"/>
    </reaction>
</comment>
<proteinExistence type="inferred from homology"/>
<evidence type="ECO:0000256" key="20">
    <source>
        <dbReference type="ARBA" id="ARBA00032253"/>
    </source>
</evidence>
<evidence type="ECO:0000256" key="7">
    <source>
        <dbReference type="ARBA" id="ARBA00019373"/>
    </source>
</evidence>
<evidence type="ECO:0000256" key="15">
    <source>
        <dbReference type="ARBA" id="ARBA00023136"/>
    </source>
</evidence>
<protein>
    <recommendedName>
        <fullName evidence="7">Phosphatidate cytidylyltransferase</fullName>
        <ecNumber evidence="6">2.7.7.41</ecNumber>
    </recommendedName>
    <alternativeName>
        <fullName evidence="20">CDP-DAG synthase</fullName>
    </alternativeName>
    <alternativeName>
        <fullName evidence="22">CDP-DG synthase</fullName>
    </alternativeName>
    <alternativeName>
        <fullName evidence="18">CDP-diacylglycerol synthase</fullName>
    </alternativeName>
    <alternativeName>
        <fullName evidence="21">CDP-diglyceride pyrophosphorylase</fullName>
    </alternativeName>
    <alternativeName>
        <fullName evidence="23">CDP-diglyceride synthase</fullName>
    </alternativeName>
    <alternativeName>
        <fullName evidence="19">CTP:phosphatidate cytidylyltransferase</fullName>
    </alternativeName>
</protein>
<dbReference type="EMBL" id="JBHUGS010000002">
    <property type="protein sequence ID" value="MFD1950556.1"/>
    <property type="molecule type" value="Genomic_DNA"/>
</dbReference>
<comment type="similarity">
    <text evidence="5">Belongs to the CDS family.</text>
</comment>
<evidence type="ECO:0000256" key="4">
    <source>
        <dbReference type="ARBA" id="ARBA00005189"/>
    </source>
</evidence>
<dbReference type="RefSeq" id="WP_380928701.1">
    <property type="nucleotide sequence ID" value="NZ_JBHUGS010000002.1"/>
</dbReference>
<keyword evidence="26" id="KW-1185">Reference proteome</keyword>
<dbReference type="Proteomes" id="UP001597400">
    <property type="component" value="Unassembled WGS sequence"/>
</dbReference>
<keyword evidence="15 24" id="KW-0472">Membrane</keyword>
<comment type="caution">
    <text evidence="25">The sequence shown here is derived from an EMBL/GenBank/DDBJ whole genome shotgun (WGS) entry which is preliminary data.</text>
</comment>
<keyword evidence="17" id="KW-1208">Phospholipid metabolism</keyword>
<feature type="transmembrane region" description="Helical" evidence="24">
    <location>
        <begin position="138"/>
        <end position="155"/>
    </location>
</feature>
<evidence type="ECO:0000256" key="8">
    <source>
        <dbReference type="ARBA" id="ARBA00022475"/>
    </source>
</evidence>
<evidence type="ECO:0000256" key="3">
    <source>
        <dbReference type="ARBA" id="ARBA00005119"/>
    </source>
</evidence>
<dbReference type="Pfam" id="PF01148">
    <property type="entry name" value="CTP_transf_1"/>
    <property type="match status" value="1"/>
</dbReference>
<evidence type="ECO:0000256" key="2">
    <source>
        <dbReference type="ARBA" id="ARBA00004651"/>
    </source>
</evidence>
<evidence type="ECO:0000256" key="1">
    <source>
        <dbReference type="ARBA" id="ARBA00001698"/>
    </source>
</evidence>